<reference evidence="10 11" key="1">
    <citation type="journal article" date="2018" name="Genome Res.">
        <title>The genomic architecture and molecular evolution of ant odorant receptors.</title>
        <authorList>
            <person name="McKenzie S.K."/>
            <person name="Kronauer D.J.C."/>
        </authorList>
    </citation>
    <scope>NUCLEOTIDE SEQUENCE [LARGE SCALE GENOMIC DNA]</scope>
    <source>
        <strain evidence="10">Clonal line C1</strain>
    </source>
</reference>
<evidence type="ECO:0000313" key="10">
    <source>
        <dbReference type="EMBL" id="RLU15607.1"/>
    </source>
</evidence>
<evidence type="ECO:0000256" key="8">
    <source>
        <dbReference type="ARBA" id="ARBA00031072"/>
    </source>
</evidence>
<proteinExistence type="inferred from homology"/>
<evidence type="ECO:0000256" key="1">
    <source>
        <dbReference type="ARBA" id="ARBA00004477"/>
    </source>
</evidence>
<protein>
    <recommendedName>
        <fullName evidence="3">ER membrane protein complex subunit 6</fullName>
    </recommendedName>
    <alternativeName>
        <fullName evidence="8">Transmembrane protein 93</fullName>
    </alternativeName>
</protein>
<feature type="transmembrane region" description="Helical" evidence="9">
    <location>
        <begin position="88"/>
        <end position="105"/>
    </location>
</feature>
<evidence type="ECO:0000256" key="4">
    <source>
        <dbReference type="ARBA" id="ARBA00022692"/>
    </source>
</evidence>
<evidence type="ECO:0000256" key="6">
    <source>
        <dbReference type="ARBA" id="ARBA00022989"/>
    </source>
</evidence>
<comment type="subcellular location">
    <subcellularLocation>
        <location evidence="1">Endoplasmic reticulum membrane</location>
        <topology evidence="1">Multi-pass membrane protein</topology>
    </subcellularLocation>
</comment>
<keyword evidence="7 9" id="KW-0472">Membrane</keyword>
<evidence type="ECO:0000256" key="2">
    <source>
        <dbReference type="ARBA" id="ARBA00009436"/>
    </source>
</evidence>
<dbReference type="AlphaFoldDB" id="A0A3L8D534"/>
<keyword evidence="5" id="KW-0256">Endoplasmic reticulum</keyword>
<dbReference type="GO" id="GO:0000045">
    <property type="term" value="P:autophagosome assembly"/>
    <property type="evidence" value="ECO:0007669"/>
    <property type="project" value="TreeGrafter"/>
</dbReference>
<comment type="similarity">
    <text evidence="2">Belongs to the EMC6 family.</text>
</comment>
<evidence type="ECO:0000256" key="9">
    <source>
        <dbReference type="SAM" id="Phobius"/>
    </source>
</evidence>
<dbReference type="PANTHER" id="PTHR20994:SF0">
    <property type="entry name" value="ER MEMBRANE PROTEIN COMPLEX SUBUNIT 6"/>
    <property type="match status" value="1"/>
</dbReference>
<evidence type="ECO:0000256" key="3">
    <source>
        <dbReference type="ARBA" id="ARBA00020827"/>
    </source>
</evidence>
<dbReference type="PANTHER" id="PTHR20994">
    <property type="entry name" value="ER MEMBRANE PROTEIN COMPLEX SUBUNIT 6"/>
    <property type="match status" value="1"/>
</dbReference>
<accession>A0A3L8D534</accession>
<name>A0A3L8D534_OOCBI</name>
<evidence type="ECO:0000256" key="5">
    <source>
        <dbReference type="ARBA" id="ARBA00022824"/>
    </source>
</evidence>
<sequence>MLGKIKTKQEKSGEIIAYSEAAVMNNAAVVEYCRISMAALSGGTAGLLGLTGLYGFGFYIFAVFGLWAMLLMKAGGQWKKYFISRRHLLTSGFFGGLFVQIYFFLNSNRMAILKLLADVRAILDIFIWDGSCLLRRRTASGSIHIICEYVIPQSRVNMQARQVDPSYLYIT</sequence>
<evidence type="ECO:0000256" key="7">
    <source>
        <dbReference type="ARBA" id="ARBA00023136"/>
    </source>
</evidence>
<dbReference type="GO" id="GO:0072546">
    <property type="term" value="C:EMC complex"/>
    <property type="evidence" value="ECO:0007669"/>
    <property type="project" value="InterPro"/>
</dbReference>
<dbReference type="InterPro" id="IPR029008">
    <property type="entry name" value="EMC6-like"/>
</dbReference>
<organism evidence="10 11">
    <name type="scientific">Ooceraea biroi</name>
    <name type="common">Clonal raider ant</name>
    <name type="synonym">Cerapachys biroi</name>
    <dbReference type="NCBI Taxonomy" id="2015173"/>
    <lineage>
        <taxon>Eukaryota</taxon>
        <taxon>Metazoa</taxon>
        <taxon>Ecdysozoa</taxon>
        <taxon>Arthropoda</taxon>
        <taxon>Hexapoda</taxon>
        <taxon>Insecta</taxon>
        <taxon>Pterygota</taxon>
        <taxon>Neoptera</taxon>
        <taxon>Endopterygota</taxon>
        <taxon>Hymenoptera</taxon>
        <taxon>Apocrita</taxon>
        <taxon>Aculeata</taxon>
        <taxon>Formicoidea</taxon>
        <taxon>Formicidae</taxon>
        <taxon>Dorylinae</taxon>
        <taxon>Ooceraea</taxon>
    </lineage>
</organism>
<keyword evidence="4 9" id="KW-0812">Transmembrane</keyword>
<dbReference type="Proteomes" id="UP000279307">
    <property type="component" value="Chromosome 12"/>
</dbReference>
<dbReference type="GO" id="GO:0034975">
    <property type="term" value="P:protein folding in endoplasmic reticulum"/>
    <property type="evidence" value="ECO:0007669"/>
    <property type="project" value="TreeGrafter"/>
</dbReference>
<dbReference type="OrthoDB" id="16510at2759"/>
<keyword evidence="6 9" id="KW-1133">Transmembrane helix</keyword>
<evidence type="ECO:0000313" key="11">
    <source>
        <dbReference type="Proteomes" id="UP000279307"/>
    </source>
</evidence>
<dbReference type="Pfam" id="PF07019">
    <property type="entry name" value="EMC6"/>
    <property type="match status" value="1"/>
</dbReference>
<dbReference type="EMBL" id="QOIP01000012">
    <property type="protein sequence ID" value="RLU15607.1"/>
    <property type="molecule type" value="Genomic_DNA"/>
</dbReference>
<comment type="caution">
    <text evidence="10">The sequence shown here is derived from an EMBL/GenBank/DDBJ whole genome shotgun (WGS) entry which is preliminary data.</text>
</comment>
<dbReference type="InterPro" id="IPR008504">
    <property type="entry name" value="Emc6"/>
</dbReference>
<gene>
    <name evidence="10" type="ORF">DMN91_011360</name>
</gene>
<feature type="transmembrane region" description="Helical" evidence="9">
    <location>
        <begin position="56"/>
        <end position="76"/>
    </location>
</feature>